<reference evidence="2" key="1">
    <citation type="submission" date="2012-06" db="EMBL/GenBank/DDBJ databases">
        <title>The complete genome of Flexibacter litoralis DSM 6794.</title>
        <authorList>
            <person name="Lucas S."/>
            <person name="Copeland A."/>
            <person name="Lapidus A."/>
            <person name="Glavina del Rio T."/>
            <person name="Dalin E."/>
            <person name="Tice H."/>
            <person name="Bruce D."/>
            <person name="Goodwin L."/>
            <person name="Pitluck S."/>
            <person name="Peters L."/>
            <person name="Ovchinnikova G."/>
            <person name="Lu M."/>
            <person name="Kyrpides N."/>
            <person name="Mavromatis K."/>
            <person name="Ivanova N."/>
            <person name="Brettin T."/>
            <person name="Detter J.C."/>
            <person name="Han C."/>
            <person name="Larimer F."/>
            <person name="Land M."/>
            <person name="Hauser L."/>
            <person name="Markowitz V."/>
            <person name="Cheng J.-F."/>
            <person name="Hugenholtz P."/>
            <person name="Woyke T."/>
            <person name="Wu D."/>
            <person name="Spring S."/>
            <person name="Lang E."/>
            <person name="Kopitz M."/>
            <person name="Brambilla E."/>
            <person name="Klenk H.-P."/>
            <person name="Eisen J.A."/>
        </authorList>
    </citation>
    <scope>NUCLEOTIDE SEQUENCE [LARGE SCALE GENOMIC DNA]</scope>
    <source>
        <strain evidence="2">ATCC 23117 / DSM 6794 / NBRC 15988 / NCIMB 1366 / Sio-4</strain>
    </source>
</reference>
<dbReference type="AlphaFoldDB" id="I4AFM3"/>
<gene>
    <name evidence="1" type="ordered locus">Fleli_0269</name>
</gene>
<dbReference type="Proteomes" id="UP000006054">
    <property type="component" value="Chromosome"/>
</dbReference>
<dbReference type="OrthoDB" id="1550638at2"/>
<dbReference type="HOGENOM" id="CLU_1364257_0_0_10"/>
<evidence type="ECO:0000313" key="2">
    <source>
        <dbReference type="Proteomes" id="UP000006054"/>
    </source>
</evidence>
<protein>
    <submittedName>
        <fullName evidence="1">Uncharacterized protein</fullName>
    </submittedName>
</protein>
<keyword evidence="2" id="KW-1185">Reference proteome</keyword>
<name>I4AFM3_BERLS</name>
<dbReference type="RefSeq" id="WP_014796221.1">
    <property type="nucleotide sequence ID" value="NC_018018.1"/>
</dbReference>
<dbReference type="EMBL" id="CP003345">
    <property type="protein sequence ID" value="AFM02758.1"/>
    <property type="molecule type" value="Genomic_DNA"/>
</dbReference>
<dbReference type="eggNOG" id="ENOG50335AY">
    <property type="taxonomic scope" value="Bacteria"/>
</dbReference>
<dbReference type="KEGG" id="fli:Fleli_0269"/>
<proteinExistence type="predicted"/>
<sequence length="198" mass="23178">MVTIILETIAVNEDGTVPNDSRLKFDFKNVGRIASLLKLGEWNDENAEIIKLTPEKLSEQIFKFNGDSMYGWEFINVDKYDEDFEKWESKASLDIKLQEKNGYLNTIDIFSEHFSENCKTIDLKIWFDYLEIRTIQNESISLQEFIDRGIRGWNAIYDGNNNMTEKHGIVALAEEKKLRTTIPIRNTGFWDKFKSLFN</sequence>
<organism evidence="1 2">
    <name type="scientific">Bernardetia litoralis (strain ATCC 23117 / DSM 6794 / NBRC 15988 / NCIMB 1366 / Fx l1 / Sio-4)</name>
    <name type="common">Flexibacter litoralis</name>
    <dbReference type="NCBI Taxonomy" id="880071"/>
    <lineage>
        <taxon>Bacteria</taxon>
        <taxon>Pseudomonadati</taxon>
        <taxon>Bacteroidota</taxon>
        <taxon>Cytophagia</taxon>
        <taxon>Cytophagales</taxon>
        <taxon>Bernardetiaceae</taxon>
        <taxon>Bernardetia</taxon>
    </lineage>
</organism>
<evidence type="ECO:0000313" key="1">
    <source>
        <dbReference type="EMBL" id="AFM02758.1"/>
    </source>
</evidence>
<accession>I4AFM3</accession>